<feature type="transmembrane region" description="Helical" evidence="7">
    <location>
        <begin position="127"/>
        <end position="145"/>
    </location>
</feature>
<evidence type="ECO:0008006" key="10">
    <source>
        <dbReference type="Google" id="ProtNLM"/>
    </source>
</evidence>
<keyword evidence="5 7" id="KW-0472">Membrane</keyword>
<accession>A0AAE0WKY4</accession>
<feature type="compositionally biased region" description="Basic and acidic residues" evidence="6">
    <location>
        <begin position="517"/>
        <end position="529"/>
    </location>
</feature>
<keyword evidence="3 7" id="KW-0812">Transmembrane</keyword>
<dbReference type="Proteomes" id="UP001274830">
    <property type="component" value="Unassembled WGS sequence"/>
</dbReference>
<dbReference type="AlphaFoldDB" id="A0AAE0WKY4"/>
<dbReference type="PANTHER" id="PTHR19432:SF35">
    <property type="entry name" value="SOLUTE CARRIER FAMILY 45 MEMBER 3 ISOFORM X1"/>
    <property type="match status" value="1"/>
</dbReference>
<dbReference type="GO" id="GO:0008506">
    <property type="term" value="F:sucrose:proton symporter activity"/>
    <property type="evidence" value="ECO:0007669"/>
    <property type="project" value="TreeGrafter"/>
</dbReference>
<evidence type="ECO:0000256" key="7">
    <source>
        <dbReference type="SAM" id="Phobius"/>
    </source>
</evidence>
<evidence type="ECO:0000256" key="2">
    <source>
        <dbReference type="ARBA" id="ARBA00022448"/>
    </source>
</evidence>
<organism evidence="8 9">
    <name type="scientific">Recurvomyces mirabilis</name>
    <dbReference type="NCBI Taxonomy" id="574656"/>
    <lineage>
        <taxon>Eukaryota</taxon>
        <taxon>Fungi</taxon>
        <taxon>Dikarya</taxon>
        <taxon>Ascomycota</taxon>
        <taxon>Pezizomycotina</taxon>
        <taxon>Dothideomycetes</taxon>
        <taxon>Dothideomycetidae</taxon>
        <taxon>Mycosphaerellales</taxon>
        <taxon>Teratosphaeriaceae</taxon>
        <taxon>Recurvomyces</taxon>
    </lineage>
</organism>
<proteinExistence type="predicted"/>
<feature type="transmembrane region" description="Helical" evidence="7">
    <location>
        <begin position="577"/>
        <end position="601"/>
    </location>
</feature>
<evidence type="ECO:0000256" key="4">
    <source>
        <dbReference type="ARBA" id="ARBA00022989"/>
    </source>
</evidence>
<feature type="compositionally biased region" description="Low complexity" evidence="6">
    <location>
        <begin position="16"/>
        <end position="29"/>
    </location>
</feature>
<evidence type="ECO:0000256" key="6">
    <source>
        <dbReference type="SAM" id="MobiDB-lite"/>
    </source>
</evidence>
<feature type="compositionally biased region" description="Polar residues" evidence="6">
    <location>
        <begin position="1"/>
        <end position="11"/>
    </location>
</feature>
<dbReference type="GO" id="GO:0005886">
    <property type="term" value="C:plasma membrane"/>
    <property type="evidence" value="ECO:0007669"/>
    <property type="project" value="TreeGrafter"/>
</dbReference>
<feature type="transmembrane region" description="Helical" evidence="7">
    <location>
        <begin position="381"/>
        <end position="403"/>
    </location>
</feature>
<evidence type="ECO:0000256" key="1">
    <source>
        <dbReference type="ARBA" id="ARBA00004141"/>
    </source>
</evidence>
<feature type="transmembrane region" description="Helical" evidence="7">
    <location>
        <begin position="280"/>
        <end position="301"/>
    </location>
</feature>
<feature type="transmembrane region" description="Helical" evidence="7">
    <location>
        <begin position="431"/>
        <end position="452"/>
    </location>
</feature>
<keyword evidence="2" id="KW-0813">Transport</keyword>
<comment type="caution">
    <text evidence="8">The sequence shown here is derived from an EMBL/GenBank/DDBJ whole genome shotgun (WGS) entry which is preliminary data.</text>
</comment>
<sequence length="708" mass="76953">MTDRPASQGSRPPSQPNQQQHQPTSPNTQRAQPPKHVSFRHDPRVSIATQALQHNLSDGQTTSGDRKSRLRRVSEGKGSINESSPLLGGGGAEEVESRPSTSAGPFSPGFSEYSGVEDHTQETKSSWYLLLLTSALGGLQIAWSVELSNGSPYLLSLGISKSLLAFVWIAGPLSGTLVQPYVGIKSDRCRWSFGKRRPFMIGGAAATILSLMALAWTRELIGVIGHNVFGQPWDSKAIATGSIVFAVLMIYILDFSINVIQAGVRAFIVDNAPTHQQDSANAWASRMSGVGNIVGYLFGYVDLPKYLWFFGDSQFKVLCVIASLAMASTLAVSCISIKERDPSRDGDPGAEADGVISFFRGLFQSIKKLPTQISRVCQVQFFAWIGWFPFLFYITTYIGEIYANHYLEEHPNLSPDEELQLWERATRQGTFALLIFAFTTFSASIILPFIIVSSFQPPSPDPTTPFTPGPSTPATPGGGYFMLPKGRFAATPMTPHTPGGPPTAGGGFFARQRSRKPKVERDDASESQKSKTTGWRKYIPTSTEIPWLTLRRAWMLSHIIFALLMWMTFSVKDTRGATILVALIGIPWAMTNWAPYALIAAEISKRDAIRRGDIPAPPTAEGEMLASGDDPSDGADQAGVVLGIHNVAIAAPQVIATLGSSVIFKLLQKPRGEGQDDSVAWVLRFGGLAALVAAYLTRRVGEEPAEQE</sequence>
<comment type="subcellular location">
    <subcellularLocation>
        <location evidence="1">Membrane</location>
        <topology evidence="1">Multi-pass membrane protein</topology>
    </subcellularLocation>
</comment>
<evidence type="ECO:0000256" key="5">
    <source>
        <dbReference type="ARBA" id="ARBA00023136"/>
    </source>
</evidence>
<keyword evidence="4 7" id="KW-1133">Transmembrane helix</keyword>
<dbReference type="SUPFAM" id="SSF103473">
    <property type="entry name" value="MFS general substrate transporter"/>
    <property type="match status" value="2"/>
</dbReference>
<evidence type="ECO:0000313" key="9">
    <source>
        <dbReference type="Proteomes" id="UP001274830"/>
    </source>
</evidence>
<dbReference type="EMBL" id="JAUTXT010000024">
    <property type="protein sequence ID" value="KAK3673623.1"/>
    <property type="molecule type" value="Genomic_DNA"/>
</dbReference>
<protein>
    <recommendedName>
        <fullName evidence="10">General alpha-glucoside permease</fullName>
    </recommendedName>
</protein>
<feature type="region of interest" description="Disordered" evidence="6">
    <location>
        <begin position="491"/>
        <end position="532"/>
    </location>
</feature>
<feature type="compositionally biased region" description="Basic and acidic residues" evidence="6">
    <location>
        <begin position="64"/>
        <end position="75"/>
    </location>
</feature>
<evidence type="ECO:0000313" key="8">
    <source>
        <dbReference type="EMBL" id="KAK3673623.1"/>
    </source>
</evidence>
<feature type="region of interest" description="Disordered" evidence="6">
    <location>
        <begin position="1"/>
        <end position="115"/>
    </location>
</feature>
<feature type="transmembrane region" description="Helical" evidence="7">
    <location>
        <begin position="553"/>
        <end position="571"/>
    </location>
</feature>
<name>A0AAE0WKY4_9PEZI</name>
<dbReference type="InterPro" id="IPR036259">
    <property type="entry name" value="MFS_trans_sf"/>
</dbReference>
<feature type="transmembrane region" description="Helical" evidence="7">
    <location>
        <begin position="313"/>
        <end position="335"/>
    </location>
</feature>
<dbReference type="PANTHER" id="PTHR19432">
    <property type="entry name" value="SUGAR TRANSPORTER"/>
    <property type="match status" value="1"/>
</dbReference>
<feature type="transmembrane region" description="Helical" evidence="7">
    <location>
        <begin position="237"/>
        <end position="260"/>
    </location>
</feature>
<gene>
    <name evidence="8" type="ORF">LTR78_006528</name>
</gene>
<dbReference type="Gene3D" id="1.20.1250.20">
    <property type="entry name" value="MFS general substrate transporter like domains"/>
    <property type="match status" value="1"/>
</dbReference>
<feature type="transmembrane region" description="Helical" evidence="7">
    <location>
        <begin position="157"/>
        <end position="178"/>
    </location>
</feature>
<feature type="transmembrane region" description="Helical" evidence="7">
    <location>
        <begin position="199"/>
        <end position="217"/>
    </location>
</feature>
<evidence type="ECO:0000256" key="3">
    <source>
        <dbReference type="ARBA" id="ARBA00022692"/>
    </source>
</evidence>
<feature type="compositionally biased region" description="Polar residues" evidence="6">
    <location>
        <begin position="47"/>
        <end position="63"/>
    </location>
</feature>
<keyword evidence="9" id="KW-1185">Reference proteome</keyword>
<reference evidence="8" key="1">
    <citation type="submission" date="2023-07" db="EMBL/GenBank/DDBJ databases">
        <title>Black Yeasts Isolated from many extreme environments.</title>
        <authorList>
            <person name="Coleine C."/>
            <person name="Stajich J.E."/>
            <person name="Selbmann L."/>
        </authorList>
    </citation>
    <scope>NUCLEOTIDE SEQUENCE</scope>
    <source>
        <strain evidence="8">CCFEE 5485</strain>
    </source>
</reference>